<dbReference type="Gramene" id="Solyc12g019885.1.1">
    <property type="protein sequence ID" value="Solyc12g019885.1.1"/>
    <property type="gene ID" value="Solyc12g019885.1"/>
</dbReference>
<dbReference type="InParanoid" id="A0A3Q7J6N2"/>
<evidence type="ECO:0000313" key="1">
    <source>
        <dbReference type="EnsemblPlants" id="Solyc12g019885.1.1"/>
    </source>
</evidence>
<evidence type="ECO:0008006" key="3">
    <source>
        <dbReference type="Google" id="ProtNLM"/>
    </source>
</evidence>
<reference evidence="1" key="2">
    <citation type="submission" date="2019-01" db="UniProtKB">
        <authorList>
            <consortium name="EnsemblPlants"/>
        </authorList>
    </citation>
    <scope>IDENTIFICATION</scope>
    <source>
        <strain evidence="1">cv. Heinz 1706</strain>
    </source>
</reference>
<reference evidence="1" key="1">
    <citation type="journal article" date="2012" name="Nature">
        <title>The tomato genome sequence provides insights into fleshy fruit evolution.</title>
        <authorList>
            <consortium name="Tomato Genome Consortium"/>
        </authorList>
    </citation>
    <scope>NUCLEOTIDE SEQUENCE [LARGE SCALE GENOMIC DNA]</scope>
    <source>
        <strain evidence="1">cv. Heinz 1706</strain>
    </source>
</reference>
<sequence length="157" mass="18203">MLSFGGSVGVEHHFLQLKATLNKWWNANGYVKLKPLLRVVPLFICWQVWQVRKRTNDIKFGVSMSYLGTRGGIAHNLILLSKQLYPWMHNLPTNRPELVRYLTEYIPRIGCKVVYWKFPRQNSFKCTRNHNLFPLILETDSLAAMNMVEGAGADRGR</sequence>
<dbReference type="OMA" id="PRIGCKV"/>
<dbReference type="STRING" id="4081.A0A3Q7J6N2"/>
<organism evidence="1">
    <name type="scientific">Solanum lycopersicum</name>
    <name type="common">Tomato</name>
    <name type="synonym">Lycopersicon esculentum</name>
    <dbReference type="NCBI Taxonomy" id="4081"/>
    <lineage>
        <taxon>Eukaryota</taxon>
        <taxon>Viridiplantae</taxon>
        <taxon>Streptophyta</taxon>
        <taxon>Embryophyta</taxon>
        <taxon>Tracheophyta</taxon>
        <taxon>Spermatophyta</taxon>
        <taxon>Magnoliopsida</taxon>
        <taxon>eudicotyledons</taxon>
        <taxon>Gunneridae</taxon>
        <taxon>Pentapetalae</taxon>
        <taxon>asterids</taxon>
        <taxon>lamiids</taxon>
        <taxon>Solanales</taxon>
        <taxon>Solanaceae</taxon>
        <taxon>Solanoideae</taxon>
        <taxon>Solaneae</taxon>
        <taxon>Solanum</taxon>
        <taxon>Solanum subgen. Lycopersicon</taxon>
    </lineage>
</organism>
<evidence type="ECO:0000313" key="2">
    <source>
        <dbReference type="Proteomes" id="UP000004994"/>
    </source>
</evidence>
<dbReference type="Proteomes" id="UP000004994">
    <property type="component" value="Chromosome 12"/>
</dbReference>
<dbReference type="EnsemblPlants" id="Solyc12g019885.1.1">
    <property type="protein sequence ID" value="Solyc12g019885.1.1"/>
    <property type="gene ID" value="Solyc12g019885.1"/>
</dbReference>
<keyword evidence="2" id="KW-1185">Reference proteome</keyword>
<name>A0A3Q7J6N2_SOLLC</name>
<accession>A0A3Q7J6N2</accession>
<protein>
    <recommendedName>
        <fullName evidence="3">RNase H type-1 domain-containing protein</fullName>
    </recommendedName>
</protein>
<dbReference type="AlphaFoldDB" id="A0A3Q7J6N2"/>
<proteinExistence type="predicted"/>